<organism evidence="9 10">
    <name type="scientific">Candidatus Amesbacteria bacterium RIFOXYB1_FULL_44_23</name>
    <dbReference type="NCBI Taxonomy" id="1797263"/>
    <lineage>
        <taxon>Bacteria</taxon>
        <taxon>Candidatus Amesiibacteriota</taxon>
    </lineage>
</organism>
<dbReference type="PANTHER" id="PTHR33284:SF1">
    <property type="entry name" value="RIBOSOMAL PROTEIN L25_GLN-TRNA SYNTHETASE, ANTI-CODON-BINDING DOMAIN-CONTAINING PROTEIN"/>
    <property type="match status" value="1"/>
</dbReference>
<dbReference type="InterPro" id="IPR029751">
    <property type="entry name" value="Ribosomal_L25_dom"/>
</dbReference>
<dbReference type="Gene3D" id="2.40.240.10">
    <property type="entry name" value="Ribosomal Protein L25, Chain P"/>
    <property type="match status" value="1"/>
</dbReference>
<proteinExistence type="inferred from homology"/>
<dbReference type="InterPro" id="IPR001021">
    <property type="entry name" value="Ribosomal_bL25_long"/>
</dbReference>
<dbReference type="GO" id="GO:0022625">
    <property type="term" value="C:cytosolic large ribosomal subunit"/>
    <property type="evidence" value="ECO:0007669"/>
    <property type="project" value="TreeGrafter"/>
</dbReference>
<accession>A0A1F4ZTK9</accession>
<keyword evidence="2 5" id="KW-0694">RNA-binding</keyword>
<comment type="similarity">
    <text evidence="5">Belongs to the bacterial ribosomal protein bL25 family. CTC subfamily.</text>
</comment>
<dbReference type="HAMAP" id="MF_01334">
    <property type="entry name" value="Ribosomal_bL25_CTC"/>
    <property type="match status" value="1"/>
</dbReference>
<reference evidence="9 10" key="1">
    <citation type="journal article" date="2016" name="Nat. Commun.">
        <title>Thousands of microbial genomes shed light on interconnected biogeochemical processes in an aquifer system.</title>
        <authorList>
            <person name="Anantharaman K."/>
            <person name="Brown C.T."/>
            <person name="Hug L.A."/>
            <person name="Sharon I."/>
            <person name="Castelle C.J."/>
            <person name="Probst A.J."/>
            <person name="Thomas B.C."/>
            <person name="Singh A."/>
            <person name="Wilkins M.J."/>
            <person name="Karaoz U."/>
            <person name="Brodie E.L."/>
            <person name="Williams K.H."/>
            <person name="Hubbard S.S."/>
            <person name="Banfield J.F."/>
        </authorList>
    </citation>
    <scope>NUCLEOTIDE SEQUENCE [LARGE SCALE GENOMIC DNA]</scope>
</reference>
<dbReference type="Pfam" id="PF14693">
    <property type="entry name" value="Ribosomal_TL5_C"/>
    <property type="match status" value="1"/>
</dbReference>
<dbReference type="SUPFAM" id="SSF50715">
    <property type="entry name" value="Ribosomal protein L25-like"/>
    <property type="match status" value="1"/>
</dbReference>
<dbReference type="InterPro" id="IPR011035">
    <property type="entry name" value="Ribosomal_bL25/Gln-tRNA_synth"/>
</dbReference>
<keyword evidence="1 5" id="KW-0699">rRNA-binding</keyword>
<evidence type="ECO:0000256" key="4">
    <source>
        <dbReference type="ARBA" id="ARBA00023274"/>
    </source>
</evidence>
<protein>
    <recommendedName>
        <fullName evidence="5">Large ribosomal subunit protein bL25</fullName>
    </recommendedName>
    <alternativeName>
        <fullName evidence="5">General stress protein CTC</fullName>
    </alternativeName>
</protein>
<gene>
    <name evidence="5" type="primary">rplY</name>
    <name evidence="5" type="synonym">ctc</name>
    <name evidence="9" type="ORF">A2397_05185</name>
</gene>
<dbReference type="Pfam" id="PF01386">
    <property type="entry name" value="Ribosomal_L25p"/>
    <property type="match status" value="1"/>
</dbReference>
<dbReference type="InterPro" id="IPR020057">
    <property type="entry name" value="Ribosomal_bL25_b-dom"/>
</dbReference>
<feature type="region of interest" description="Disordered" evidence="6">
    <location>
        <begin position="194"/>
        <end position="231"/>
    </location>
</feature>
<evidence type="ECO:0000256" key="2">
    <source>
        <dbReference type="ARBA" id="ARBA00022884"/>
    </source>
</evidence>
<evidence type="ECO:0000313" key="9">
    <source>
        <dbReference type="EMBL" id="OGD08787.1"/>
    </source>
</evidence>
<dbReference type="InterPro" id="IPR020930">
    <property type="entry name" value="Ribosomal_uL5_bac-type"/>
</dbReference>
<dbReference type="EMBL" id="MEXR01000050">
    <property type="protein sequence ID" value="OGD08787.1"/>
    <property type="molecule type" value="Genomic_DNA"/>
</dbReference>
<dbReference type="CDD" id="cd00495">
    <property type="entry name" value="Ribosomal_L25_TL5_CTC"/>
    <property type="match status" value="1"/>
</dbReference>
<comment type="subunit">
    <text evidence="5">Part of the 50S ribosomal subunit; part of the 5S rRNA/L5/L18/L25 subcomplex. Contacts the 5S rRNA. Binds to the 5S rRNA independently of L5 and L18.</text>
</comment>
<dbReference type="InterPro" id="IPR037121">
    <property type="entry name" value="Ribosomal_bL25_C"/>
</dbReference>
<evidence type="ECO:0000256" key="3">
    <source>
        <dbReference type="ARBA" id="ARBA00022980"/>
    </source>
</evidence>
<dbReference type="AlphaFoldDB" id="A0A1F4ZTK9"/>
<dbReference type="Gene3D" id="2.170.120.20">
    <property type="entry name" value="Ribosomal protein L25, beta domain"/>
    <property type="match status" value="1"/>
</dbReference>
<dbReference type="PANTHER" id="PTHR33284">
    <property type="entry name" value="RIBOSOMAL PROTEIN L25/GLN-TRNA SYNTHETASE, ANTI-CODON-BINDING DOMAIN-CONTAINING PROTEIN"/>
    <property type="match status" value="1"/>
</dbReference>
<dbReference type="GO" id="GO:0006412">
    <property type="term" value="P:translation"/>
    <property type="evidence" value="ECO:0007669"/>
    <property type="project" value="UniProtKB-UniRule"/>
</dbReference>
<evidence type="ECO:0000313" key="10">
    <source>
        <dbReference type="Proteomes" id="UP000176424"/>
    </source>
</evidence>
<dbReference type="Proteomes" id="UP000176424">
    <property type="component" value="Unassembled WGS sequence"/>
</dbReference>
<evidence type="ECO:0000259" key="8">
    <source>
        <dbReference type="Pfam" id="PF14693"/>
    </source>
</evidence>
<name>A0A1F4ZTK9_9BACT</name>
<feature type="compositionally biased region" description="Basic and acidic residues" evidence="6">
    <location>
        <begin position="204"/>
        <end position="231"/>
    </location>
</feature>
<feature type="domain" description="Large ribosomal subunit protein bL25 beta" evidence="8">
    <location>
        <begin position="103"/>
        <end position="187"/>
    </location>
</feature>
<dbReference type="GO" id="GO:0003735">
    <property type="term" value="F:structural constituent of ribosome"/>
    <property type="evidence" value="ECO:0007669"/>
    <property type="project" value="InterPro"/>
</dbReference>
<dbReference type="NCBIfam" id="TIGR00731">
    <property type="entry name" value="bL25_bact_ctc"/>
    <property type="match status" value="1"/>
</dbReference>
<feature type="compositionally biased region" description="Low complexity" evidence="6">
    <location>
        <begin position="194"/>
        <end position="203"/>
    </location>
</feature>
<evidence type="ECO:0000256" key="1">
    <source>
        <dbReference type="ARBA" id="ARBA00022730"/>
    </source>
</evidence>
<evidence type="ECO:0000256" key="5">
    <source>
        <dbReference type="HAMAP-Rule" id="MF_01334"/>
    </source>
</evidence>
<keyword evidence="3 5" id="KW-0689">Ribosomal protein</keyword>
<comment type="function">
    <text evidence="5">This is one of the proteins that binds to the 5S RNA in the ribosome where it forms part of the central protuberance.</text>
</comment>
<dbReference type="GO" id="GO:0008097">
    <property type="term" value="F:5S rRNA binding"/>
    <property type="evidence" value="ECO:0007669"/>
    <property type="project" value="InterPro"/>
</dbReference>
<dbReference type="InterPro" id="IPR020056">
    <property type="entry name" value="Rbsml_bL25/Gln-tRNA_synth_N"/>
</dbReference>
<comment type="caution">
    <text evidence="9">The sequence shown here is derived from an EMBL/GenBank/DDBJ whole genome shotgun (WGS) entry which is preliminary data.</text>
</comment>
<keyword evidence="4 5" id="KW-0687">Ribonucleoprotein</keyword>
<sequence>MTATKHELACQPRKLFGRKLKKLRLTGVTPANVFGNKITSVNIQTNTKEFQKFYSLVGESTLSYLNLEGEKAPLPVFVKEVTKHPVTGDLLHIVFHQVNLKEKVTAQVPLLLVGEPLAEKEKLGIMVQQIDEIEVEALPTDMPEKIEIDVTSLSQAGSNILVKDLSLDKSKLTVKTDPESIVVQIEALAKEEVAPVAAEVPAETAEKVEGETKTEEADKPADAPSKPEPKK</sequence>
<evidence type="ECO:0000256" key="6">
    <source>
        <dbReference type="SAM" id="MobiDB-lite"/>
    </source>
</evidence>
<feature type="domain" description="Large ribosomal subunit protein bL25 L25" evidence="7">
    <location>
        <begin position="8"/>
        <end position="95"/>
    </location>
</feature>
<evidence type="ECO:0000259" key="7">
    <source>
        <dbReference type="Pfam" id="PF01386"/>
    </source>
</evidence>
<dbReference type="STRING" id="1797263.A2397_05185"/>